<dbReference type="GO" id="GO:0051607">
    <property type="term" value="P:defense response to virus"/>
    <property type="evidence" value="ECO:0007669"/>
    <property type="project" value="UniProtKB-KW"/>
</dbReference>
<organism evidence="12 13">
    <name type="scientific">Membranihabitans marinus</name>
    <dbReference type="NCBI Taxonomy" id="1227546"/>
    <lineage>
        <taxon>Bacteria</taxon>
        <taxon>Pseudomonadati</taxon>
        <taxon>Bacteroidota</taxon>
        <taxon>Saprospiria</taxon>
        <taxon>Saprospirales</taxon>
        <taxon>Saprospiraceae</taxon>
        <taxon>Membranihabitans</taxon>
    </lineage>
</organism>
<dbReference type="GO" id="GO:0005829">
    <property type="term" value="C:cytosol"/>
    <property type="evidence" value="ECO:0007669"/>
    <property type="project" value="TreeGrafter"/>
</dbReference>
<keyword evidence="5" id="KW-0547">Nucleotide-binding</keyword>
<dbReference type="NCBIfam" id="TIGR01596">
    <property type="entry name" value="cas3_HD"/>
    <property type="match status" value="1"/>
</dbReference>
<evidence type="ECO:0000256" key="2">
    <source>
        <dbReference type="ARBA" id="ARBA00009046"/>
    </source>
</evidence>
<dbReference type="RefSeq" id="WP_222580505.1">
    <property type="nucleotide sequence ID" value="NZ_JAHVHU010000011.1"/>
</dbReference>
<evidence type="ECO:0000256" key="5">
    <source>
        <dbReference type="ARBA" id="ARBA00022741"/>
    </source>
</evidence>
<comment type="similarity">
    <text evidence="2">In the central section; belongs to the CRISPR-associated helicase Cas3 family.</text>
</comment>
<evidence type="ECO:0000256" key="1">
    <source>
        <dbReference type="ARBA" id="ARBA00006847"/>
    </source>
</evidence>
<dbReference type="NCBIfam" id="TIGR01587">
    <property type="entry name" value="cas3_core"/>
    <property type="match status" value="1"/>
</dbReference>
<keyword evidence="3" id="KW-0540">Nuclease</keyword>
<evidence type="ECO:0000259" key="11">
    <source>
        <dbReference type="PROSITE" id="PS51643"/>
    </source>
</evidence>
<evidence type="ECO:0000256" key="6">
    <source>
        <dbReference type="ARBA" id="ARBA00022801"/>
    </source>
</evidence>
<feature type="domain" description="HD Cas3-type" evidence="11">
    <location>
        <begin position="11"/>
        <end position="196"/>
    </location>
</feature>
<dbReference type="InterPro" id="IPR006674">
    <property type="entry name" value="HD_domain"/>
</dbReference>
<dbReference type="Proteomes" id="UP000753961">
    <property type="component" value="Unassembled WGS sequence"/>
</dbReference>
<dbReference type="PANTHER" id="PTHR47959:SF16">
    <property type="entry name" value="CRISPR-ASSOCIATED NUCLEASE_HELICASE CAS3-RELATED"/>
    <property type="match status" value="1"/>
</dbReference>
<gene>
    <name evidence="12" type="primary">cas3</name>
    <name evidence="12" type="ORF">KUV50_12525</name>
</gene>
<dbReference type="GO" id="GO:0004518">
    <property type="term" value="F:nuclease activity"/>
    <property type="evidence" value="ECO:0007669"/>
    <property type="project" value="UniProtKB-KW"/>
</dbReference>
<dbReference type="InterPro" id="IPR001650">
    <property type="entry name" value="Helicase_C-like"/>
</dbReference>
<dbReference type="InterPro" id="IPR027417">
    <property type="entry name" value="P-loop_NTPase"/>
</dbReference>
<keyword evidence="8" id="KW-0067">ATP-binding</keyword>
<keyword evidence="6" id="KW-0378">Hydrolase</keyword>
<evidence type="ECO:0000256" key="7">
    <source>
        <dbReference type="ARBA" id="ARBA00022806"/>
    </source>
</evidence>
<keyword evidence="13" id="KW-1185">Reference proteome</keyword>
<dbReference type="InterPro" id="IPR050079">
    <property type="entry name" value="DEAD_box_RNA_helicase"/>
</dbReference>
<name>A0A953HW98_9BACT</name>
<dbReference type="GO" id="GO:0016787">
    <property type="term" value="F:hydrolase activity"/>
    <property type="evidence" value="ECO:0007669"/>
    <property type="project" value="UniProtKB-KW"/>
</dbReference>
<evidence type="ECO:0000313" key="13">
    <source>
        <dbReference type="Proteomes" id="UP000753961"/>
    </source>
</evidence>
<dbReference type="InterPro" id="IPR054712">
    <property type="entry name" value="Cas3-like_dom"/>
</dbReference>
<proteinExistence type="inferred from homology"/>
<keyword evidence="9" id="KW-0051">Antiviral defense</keyword>
<accession>A0A953HW98</accession>
<dbReference type="InterPro" id="IPR006483">
    <property type="entry name" value="CRISPR-assoc_Cas3_HD"/>
</dbReference>
<evidence type="ECO:0000256" key="8">
    <source>
        <dbReference type="ARBA" id="ARBA00022840"/>
    </source>
</evidence>
<dbReference type="Gene3D" id="3.40.50.300">
    <property type="entry name" value="P-loop containing nucleotide triphosphate hydrolases"/>
    <property type="match status" value="2"/>
</dbReference>
<sequence>MNSFNHILAKGKPDYTTLYEHLSYVKIVIEKIASTKGIDKTVAAKGAILHDIGKVHPIFQKRLQPEYSWSENEPPFRHEIASLLFLSVFDESIHSDLIEMVIAHHKSVLNDPSGRGLLDLPQNFDFDVFDLHSEDWENWSVGALQILSAFNIDTPEQILLSQARANYEKVVEFVESKINNHGYSKYKGLLVSADHFASALIDKSDEQAKQIFKTPNLEFYNREGELYPLSLKSDSSSKKHTIVVACTGAGKTDFLFRRCKGRVFYTLPYQASINAMYNRVKNELESTNPNLDIRVLHTSSSVTVKNGTIEEKMKQSLVGSSIKVLTPHQLAGIIFGCKGFESIITDIEGCDVILDEIHTYTDITRSIVLKIVEVLNRLNCRLHIGTATMPTVLYNKILNVLGKENVMEVKLTKAELDRFDRHTTHKIESWNDTTEIIQSAIEKNQKILLVCNRVKSAQDIYNFCVEHYDVPSLLIHSRFKRGDRNEKEELLLGLNEDGEPNGKFNTSKNSCIVIATQVVEVSLDISFDLMVTETAPLDAMIQRFGRVNRKRTNETIGHLKPVYIIAPPDDTKKALPYKLKVLEKSYKILPTSDTLHERDLQLMLDKVFPEIDVIDIETHSVFKADGTCKLQYLTHRAKSYLLKLLEIDSVSCILNKDIESYENSGYDDRILLEIPARYWQVKDFPQGKYGTKPFIMPDHSYSSEFGFEIEKAKSFSTTESFL</sequence>
<comment type="similarity">
    <text evidence="10">Belongs to the DEAD box helicase family.</text>
</comment>
<dbReference type="InterPro" id="IPR011545">
    <property type="entry name" value="DEAD/DEAH_box_helicase_dom"/>
</dbReference>
<keyword evidence="4" id="KW-0479">Metal-binding</keyword>
<dbReference type="SUPFAM" id="SSF109604">
    <property type="entry name" value="HD-domain/PDEase-like"/>
    <property type="match status" value="1"/>
</dbReference>
<dbReference type="Pfam" id="PF01966">
    <property type="entry name" value="HD"/>
    <property type="match status" value="1"/>
</dbReference>
<evidence type="ECO:0000313" key="12">
    <source>
        <dbReference type="EMBL" id="MBY5958968.1"/>
    </source>
</evidence>
<dbReference type="PANTHER" id="PTHR47959">
    <property type="entry name" value="ATP-DEPENDENT RNA HELICASE RHLE-RELATED"/>
    <property type="match status" value="1"/>
</dbReference>
<dbReference type="GO" id="GO:0003724">
    <property type="term" value="F:RNA helicase activity"/>
    <property type="evidence" value="ECO:0007669"/>
    <property type="project" value="TreeGrafter"/>
</dbReference>
<dbReference type="AlphaFoldDB" id="A0A953HW98"/>
<reference evidence="12" key="1">
    <citation type="submission" date="2021-06" db="EMBL/GenBank/DDBJ databases">
        <title>44 bacteria genomes isolated from Dapeng, Shenzhen.</title>
        <authorList>
            <person name="Zheng W."/>
            <person name="Yu S."/>
            <person name="Huang Y."/>
        </authorList>
    </citation>
    <scope>NUCLEOTIDE SEQUENCE</scope>
    <source>
        <strain evidence="12">DP5N28-2</strain>
    </source>
</reference>
<dbReference type="CDD" id="cd09641">
    <property type="entry name" value="Cas3''_I"/>
    <property type="match status" value="1"/>
</dbReference>
<dbReference type="GO" id="GO:0046872">
    <property type="term" value="F:metal ion binding"/>
    <property type="evidence" value="ECO:0007669"/>
    <property type="project" value="UniProtKB-KW"/>
</dbReference>
<dbReference type="Gene3D" id="1.10.3210.30">
    <property type="match status" value="1"/>
</dbReference>
<dbReference type="EMBL" id="JAHVHU010000011">
    <property type="protein sequence ID" value="MBY5958968.1"/>
    <property type="molecule type" value="Genomic_DNA"/>
</dbReference>
<dbReference type="InterPro" id="IPR038257">
    <property type="entry name" value="CRISPR-assoc_Cas3_HD_sf"/>
</dbReference>
<evidence type="ECO:0000256" key="3">
    <source>
        <dbReference type="ARBA" id="ARBA00022722"/>
    </source>
</evidence>
<dbReference type="InterPro" id="IPR006474">
    <property type="entry name" value="Helicase_Cas3_CRISPR-ass_core"/>
</dbReference>
<dbReference type="SMART" id="SM00490">
    <property type="entry name" value="HELICc"/>
    <property type="match status" value="1"/>
</dbReference>
<evidence type="ECO:0000256" key="10">
    <source>
        <dbReference type="ARBA" id="ARBA00038437"/>
    </source>
</evidence>
<dbReference type="GO" id="GO:0005524">
    <property type="term" value="F:ATP binding"/>
    <property type="evidence" value="ECO:0007669"/>
    <property type="project" value="UniProtKB-KW"/>
</dbReference>
<evidence type="ECO:0000256" key="9">
    <source>
        <dbReference type="ARBA" id="ARBA00023118"/>
    </source>
</evidence>
<protein>
    <submittedName>
        <fullName evidence="12">CRISPR-associated helicase Cas3</fullName>
    </submittedName>
</protein>
<dbReference type="PROSITE" id="PS51643">
    <property type="entry name" value="HD_CAS3"/>
    <property type="match status" value="1"/>
</dbReference>
<evidence type="ECO:0000256" key="4">
    <source>
        <dbReference type="ARBA" id="ARBA00022723"/>
    </source>
</evidence>
<dbReference type="Pfam" id="PF00270">
    <property type="entry name" value="DEAD"/>
    <property type="match status" value="1"/>
</dbReference>
<comment type="caution">
    <text evidence="12">The sequence shown here is derived from an EMBL/GenBank/DDBJ whole genome shotgun (WGS) entry which is preliminary data.</text>
</comment>
<dbReference type="Pfam" id="PF22590">
    <property type="entry name" value="Cas3-like_C_2"/>
    <property type="match status" value="1"/>
</dbReference>
<keyword evidence="7" id="KW-0347">Helicase</keyword>
<dbReference type="GO" id="GO:0003676">
    <property type="term" value="F:nucleic acid binding"/>
    <property type="evidence" value="ECO:0007669"/>
    <property type="project" value="InterPro"/>
</dbReference>
<dbReference type="SUPFAM" id="SSF52540">
    <property type="entry name" value="P-loop containing nucleoside triphosphate hydrolases"/>
    <property type="match status" value="1"/>
</dbReference>
<comment type="similarity">
    <text evidence="1">In the N-terminal section; belongs to the CRISPR-associated nuclease Cas3-HD family.</text>
</comment>